<dbReference type="EMBL" id="JAOSID010000009">
    <property type="protein sequence ID" value="MDO8168239.1"/>
    <property type="molecule type" value="Genomic_DNA"/>
</dbReference>
<evidence type="ECO:0000313" key="1">
    <source>
        <dbReference type="EMBL" id="MDO8168239.1"/>
    </source>
</evidence>
<keyword evidence="2" id="KW-1185">Reference proteome</keyword>
<protein>
    <recommendedName>
        <fullName evidence="3">Sequence-variable mosaic (SVM) signal sequence domain-containing protein</fullName>
    </recommendedName>
</protein>
<gene>
    <name evidence="1" type="ORF">OC680_01975</name>
</gene>
<reference evidence="1 2" key="1">
    <citation type="journal article" date="2023" name="Int. J. Syst. Evol. Microbiol.">
        <title>The observation of taxonomic boundaries for the 16SrII and 16SrXXV phytoplasmas using genome-based delimitation.</title>
        <authorList>
            <person name="Rodrigues Jardim B."/>
            <person name="Tran-Nguyen L.T.T."/>
            <person name="Gambley C."/>
            <person name="Al-Sadi A.M."/>
            <person name="Al-Subhi A.M."/>
            <person name="Foissac X."/>
            <person name="Salar P."/>
            <person name="Cai H."/>
            <person name="Yang J.Y."/>
            <person name="Davis R."/>
            <person name="Jones L."/>
            <person name="Rodoni B."/>
            <person name="Constable F.E."/>
        </authorList>
    </citation>
    <scope>NUCLEOTIDE SEQUENCE [LARGE SCALE GENOMIC DNA]</scope>
    <source>
        <strain evidence="1">BAWM-155c</strain>
    </source>
</reference>
<proteinExistence type="predicted"/>
<comment type="caution">
    <text evidence="1">The sequence shown here is derived from an EMBL/GenBank/DDBJ whole genome shotgun (WGS) entry which is preliminary data.</text>
</comment>
<dbReference type="RefSeq" id="WP_304515443.1">
    <property type="nucleotide sequence ID" value="NZ_JAOSID010000009.1"/>
</dbReference>
<name>A0ABT9DE01_9MOLU</name>
<organism evidence="1 2">
    <name type="scientific">Candidatus Phytoplasma melaleucae</name>
    <dbReference type="NCBI Taxonomy" id="2982630"/>
    <lineage>
        <taxon>Bacteria</taxon>
        <taxon>Bacillati</taxon>
        <taxon>Mycoplasmatota</taxon>
        <taxon>Mollicutes</taxon>
        <taxon>Acholeplasmatales</taxon>
        <taxon>Acholeplasmataceae</taxon>
        <taxon>Candidatus Phytoplasma</taxon>
    </lineage>
</organism>
<evidence type="ECO:0008006" key="3">
    <source>
        <dbReference type="Google" id="ProtNLM"/>
    </source>
</evidence>
<accession>A0ABT9DE01</accession>
<dbReference type="Proteomes" id="UP001172036">
    <property type="component" value="Unassembled WGS sequence"/>
</dbReference>
<evidence type="ECO:0000313" key="2">
    <source>
        <dbReference type="Proteomes" id="UP001172036"/>
    </source>
</evidence>
<sequence length="120" mass="13971">MFSKLKIMSICLLYLFAGEFFCHHYNDILAMNNNRRIYANRNVANNNLVDGFEEIVNLTNSIGNYRAQQRQVVNQITTARENNPEQVPILEALQRNITALIANLEQRLLLYQELTGNNRR</sequence>